<dbReference type="EMBL" id="CAKOAT010278488">
    <property type="protein sequence ID" value="CAH8360139.1"/>
    <property type="molecule type" value="Genomic_DNA"/>
</dbReference>
<sequence length="167" mass="17527">MESANPWFPSDNTSVLNPSLATPGSASSRPPPAPPDPPDISPTLPISDFPLLSSKTTPRKSQSPMQISPSQGTAVKDWKSGCSTPTTGVNLTQKSQIYSESGTTLQIPKTTVDLNFKGLIALPLKSSSPLYTNRASAAQNRATQGQNSGFTIQKCNITASADLAPVE</sequence>
<feature type="region of interest" description="Disordered" evidence="1">
    <location>
        <begin position="1"/>
        <end position="87"/>
    </location>
</feature>
<evidence type="ECO:0000313" key="3">
    <source>
        <dbReference type="Proteomes" id="UP001642260"/>
    </source>
</evidence>
<proteinExistence type="predicted"/>
<dbReference type="Proteomes" id="UP001642260">
    <property type="component" value="Unassembled WGS sequence"/>
</dbReference>
<dbReference type="AlphaFoldDB" id="A0ABC8KNJ9"/>
<feature type="compositionally biased region" description="Pro residues" evidence="1">
    <location>
        <begin position="29"/>
        <end position="40"/>
    </location>
</feature>
<protein>
    <submittedName>
        <fullName evidence="2">Uncharacterized protein</fullName>
    </submittedName>
</protein>
<accession>A0ABC8KNJ9</accession>
<gene>
    <name evidence="2" type="ORF">ERUC_LOCUS25895</name>
</gene>
<organism evidence="2 3">
    <name type="scientific">Eruca vesicaria subsp. sativa</name>
    <name type="common">Garden rocket</name>
    <name type="synonym">Eruca sativa</name>
    <dbReference type="NCBI Taxonomy" id="29727"/>
    <lineage>
        <taxon>Eukaryota</taxon>
        <taxon>Viridiplantae</taxon>
        <taxon>Streptophyta</taxon>
        <taxon>Embryophyta</taxon>
        <taxon>Tracheophyta</taxon>
        <taxon>Spermatophyta</taxon>
        <taxon>Magnoliopsida</taxon>
        <taxon>eudicotyledons</taxon>
        <taxon>Gunneridae</taxon>
        <taxon>Pentapetalae</taxon>
        <taxon>rosids</taxon>
        <taxon>malvids</taxon>
        <taxon>Brassicales</taxon>
        <taxon>Brassicaceae</taxon>
        <taxon>Brassiceae</taxon>
        <taxon>Eruca</taxon>
    </lineage>
</organism>
<feature type="compositionally biased region" description="Polar residues" evidence="1">
    <location>
        <begin position="53"/>
        <end position="73"/>
    </location>
</feature>
<reference evidence="2 3" key="1">
    <citation type="submission" date="2022-03" db="EMBL/GenBank/DDBJ databases">
        <authorList>
            <person name="Macdonald S."/>
            <person name="Ahmed S."/>
            <person name="Newling K."/>
        </authorList>
    </citation>
    <scope>NUCLEOTIDE SEQUENCE [LARGE SCALE GENOMIC DNA]</scope>
</reference>
<name>A0ABC8KNJ9_ERUVS</name>
<evidence type="ECO:0000313" key="2">
    <source>
        <dbReference type="EMBL" id="CAH8360139.1"/>
    </source>
</evidence>
<feature type="compositionally biased region" description="Polar residues" evidence="1">
    <location>
        <begin position="10"/>
        <end position="20"/>
    </location>
</feature>
<comment type="caution">
    <text evidence="2">The sequence shown here is derived from an EMBL/GenBank/DDBJ whole genome shotgun (WGS) entry which is preliminary data.</text>
</comment>
<keyword evidence="3" id="KW-1185">Reference proteome</keyword>
<evidence type="ECO:0000256" key="1">
    <source>
        <dbReference type="SAM" id="MobiDB-lite"/>
    </source>
</evidence>